<name>A0A562SGJ9_9BACT</name>
<dbReference type="InterPro" id="IPR053146">
    <property type="entry name" value="QDO-like"/>
</dbReference>
<evidence type="ECO:0000313" key="3">
    <source>
        <dbReference type="EMBL" id="TWI80435.1"/>
    </source>
</evidence>
<feature type="signal peptide" evidence="1">
    <location>
        <begin position="1"/>
        <end position="20"/>
    </location>
</feature>
<accession>A0A562SGJ9</accession>
<feature type="chain" id="PRO_5021768161" evidence="1">
    <location>
        <begin position="21"/>
        <end position="189"/>
    </location>
</feature>
<feature type="domain" description="Cupin type-2" evidence="2">
    <location>
        <begin position="66"/>
        <end position="134"/>
    </location>
</feature>
<dbReference type="InterPro" id="IPR014710">
    <property type="entry name" value="RmlC-like_jellyroll"/>
</dbReference>
<comment type="caution">
    <text evidence="3">The sequence shown here is derived from an EMBL/GenBank/DDBJ whole genome shotgun (WGS) entry which is preliminary data.</text>
</comment>
<dbReference type="PANTHER" id="PTHR36440:SF1">
    <property type="entry name" value="PUTATIVE (AFU_ORTHOLOGUE AFUA_8G07350)-RELATED"/>
    <property type="match status" value="1"/>
</dbReference>
<keyword evidence="1" id="KW-0732">Signal</keyword>
<sequence>MQQLASFSLGAALLPSFGFAEHPIPEDPTSIYIPPGGGIHGMVGDMQITFKLNKNQTSNHLASWESTIQPGELGAPPHYHTSFDEICRVLEGTVFIMTGNEVTEVKAGGWHLRPKGVVHTFWNSGSVPAKTIDLCIPGGHEDYMQELAALFENNKRPKPDDFKLLEQKHDIHYRFDLLKEVMQKYNVKL</sequence>
<keyword evidence="4" id="KW-1185">Reference proteome</keyword>
<dbReference type="InterPro" id="IPR011051">
    <property type="entry name" value="RmlC_Cupin_sf"/>
</dbReference>
<dbReference type="Proteomes" id="UP000316167">
    <property type="component" value="Unassembled WGS sequence"/>
</dbReference>
<dbReference type="EMBL" id="VLLE01000005">
    <property type="protein sequence ID" value="TWI80435.1"/>
    <property type="molecule type" value="Genomic_DNA"/>
</dbReference>
<evidence type="ECO:0000259" key="2">
    <source>
        <dbReference type="Pfam" id="PF07883"/>
    </source>
</evidence>
<protein>
    <submittedName>
        <fullName evidence="3">Cupin domain-containing protein</fullName>
    </submittedName>
</protein>
<evidence type="ECO:0000256" key="1">
    <source>
        <dbReference type="SAM" id="SignalP"/>
    </source>
</evidence>
<dbReference type="Pfam" id="PF07883">
    <property type="entry name" value="Cupin_2"/>
    <property type="match status" value="1"/>
</dbReference>
<evidence type="ECO:0000313" key="4">
    <source>
        <dbReference type="Proteomes" id="UP000316167"/>
    </source>
</evidence>
<dbReference type="SUPFAM" id="SSF51182">
    <property type="entry name" value="RmlC-like cupins"/>
    <property type="match status" value="1"/>
</dbReference>
<reference evidence="3 4" key="1">
    <citation type="journal article" date="2015" name="Stand. Genomic Sci.">
        <title>Genomic Encyclopedia of Bacterial and Archaeal Type Strains, Phase III: the genomes of soil and plant-associated and newly described type strains.</title>
        <authorList>
            <person name="Whitman W.B."/>
            <person name="Woyke T."/>
            <person name="Klenk H.P."/>
            <person name="Zhou Y."/>
            <person name="Lilburn T.G."/>
            <person name="Beck B.J."/>
            <person name="De Vos P."/>
            <person name="Vandamme P."/>
            <person name="Eisen J.A."/>
            <person name="Garrity G."/>
            <person name="Hugenholtz P."/>
            <person name="Kyrpides N.C."/>
        </authorList>
    </citation>
    <scope>NUCLEOTIDE SEQUENCE [LARGE SCALE GENOMIC DNA]</scope>
    <source>
        <strain evidence="3 4">CGMCC 1.7271</strain>
    </source>
</reference>
<dbReference type="Gene3D" id="2.60.120.10">
    <property type="entry name" value="Jelly Rolls"/>
    <property type="match status" value="1"/>
</dbReference>
<dbReference type="InterPro" id="IPR013096">
    <property type="entry name" value="Cupin_2"/>
</dbReference>
<dbReference type="PANTHER" id="PTHR36440">
    <property type="entry name" value="PUTATIVE (AFU_ORTHOLOGUE AFUA_8G07350)-RELATED"/>
    <property type="match status" value="1"/>
</dbReference>
<organism evidence="3 4">
    <name type="scientific">Lacibacter cauensis</name>
    <dbReference type="NCBI Taxonomy" id="510947"/>
    <lineage>
        <taxon>Bacteria</taxon>
        <taxon>Pseudomonadati</taxon>
        <taxon>Bacteroidota</taxon>
        <taxon>Chitinophagia</taxon>
        <taxon>Chitinophagales</taxon>
        <taxon>Chitinophagaceae</taxon>
        <taxon>Lacibacter</taxon>
    </lineage>
</organism>
<proteinExistence type="predicted"/>
<gene>
    <name evidence="3" type="ORF">IQ13_3112</name>
</gene>
<dbReference type="AlphaFoldDB" id="A0A562SGJ9"/>